<accession>A0A2A4GZH7</accession>
<feature type="chain" id="PRO_5012291444" evidence="2">
    <location>
        <begin position="28"/>
        <end position="280"/>
    </location>
</feature>
<dbReference type="Proteomes" id="UP000218335">
    <property type="component" value="Unassembled WGS sequence"/>
</dbReference>
<evidence type="ECO:0000256" key="1">
    <source>
        <dbReference type="SAM" id="MobiDB-lite"/>
    </source>
</evidence>
<dbReference type="InterPro" id="IPR036505">
    <property type="entry name" value="Amidase/PGRP_sf"/>
</dbReference>
<dbReference type="InterPro" id="IPR002502">
    <property type="entry name" value="Amidase_domain"/>
</dbReference>
<dbReference type="RefSeq" id="WP_096591331.1">
    <property type="nucleotide sequence ID" value="NZ_MWUU01000002.1"/>
</dbReference>
<feature type="domain" description="N-acetylmuramoyl-L-alanine amidase" evidence="3">
    <location>
        <begin position="103"/>
        <end position="243"/>
    </location>
</feature>
<organism evidence="4 5">
    <name type="scientific">Staphylococcus delphini</name>
    <dbReference type="NCBI Taxonomy" id="53344"/>
    <lineage>
        <taxon>Bacteria</taxon>
        <taxon>Bacillati</taxon>
        <taxon>Bacillota</taxon>
        <taxon>Bacilli</taxon>
        <taxon>Bacillales</taxon>
        <taxon>Staphylococcaceae</taxon>
        <taxon>Staphylococcus</taxon>
        <taxon>Staphylococcus intermedius group</taxon>
    </lineage>
</organism>
<dbReference type="EMBL" id="MWUU01000002">
    <property type="protein sequence ID" value="PCF56757.1"/>
    <property type="molecule type" value="Genomic_DNA"/>
</dbReference>
<feature type="compositionally biased region" description="Low complexity" evidence="1">
    <location>
        <begin position="56"/>
        <end position="74"/>
    </location>
</feature>
<reference evidence="4 5" key="1">
    <citation type="journal article" date="2017" name="PLoS ONE">
        <title>Development of a real-time PCR for detection of Staphylococcus pseudintermedius using a novel automated comparison of whole-genome sequences.</title>
        <authorList>
            <person name="Verstappen K.M."/>
            <person name="Huijbregts L."/>
            <person name="Spaninks M."/>
            <person name="Wagenaar J.A."/>
            <person name="Fluit A.C."/>
            <person name="Duim B."/>
        </authorList>
    </citation>
    <scope>NUCLEOTIDE SEQUENCE [LARGE SCALE GENOMIC DNA]</scope>
    <source>
        <strain evidence="4 5">215070706401-1</strain>
    </source>
</reference>
<proteinExistence type="predicted"/>
<dbReference type="CDD" id="cd06583">
    <property type="entry name" value="PGRP"/>
    <property type="match status" value="1"/>
</dbReference>
<dbReference type="SMART" id="SM00644">
    <property type="entry name" value="Ami_2"/>
    <property type="match status" value="1"/>
</dbReference>
<evidence type="ECO:0000259" key="3">
    <source>
        <dbReference type="SMART" id="SM00644"/>
    </source>
</evidence>
<protein>
    <submittedName>
        <fullName evidence="4">Autolysin</fullName>
    </submittedName>
</protein>
<evidence type="ECO:0000313" key="4">
    <source>
        <dbReference type="EMBL" id="PCF56757.1"/>
    </source>
</evidence>
<dbReference type="Gene3D" id="3.40.80.10">
    <property type="entry name" value="Peptidoglycan recognition protein-like"/>
    <property type="match status" value="1"/>
</dbReference>
<gene>
    <name evidence="4" type="ORF">B5C08_01615</name>
</gene>
<evidence type="ECO:0000256" key="2">
    <source>
        <dbReference type="SAM" id="SignalP"/>
    </source>
</evidence>
<sequence>MLKSMTTMALSAVMTLTSLCFATTSYARTLLGTTTLAASSGAPTAIQQPQHVPTHQSLISQSQQEQPQSSSQEIPPIPYPDVNQYIIKNHIQHSPVVKDARMNTLPKIPYKYGTYIGIVIHEVGEDNRTLQQWVDRMYRTYETAFVHAFVDTHQIHITAPAEYIAWGAGKQANPYFYHIELVRLYSFDDFARSVNNQAWLAAYMLKQKNIEPTLADDQEGVGSIISHNAVSRYWGGTTHTDPIAYYHRWNYNMDKFFELVKYHYDQMEDDEVVTDKESLE</sequence>
<dbReference type="SUPFAM" id="SSF55846">
    <property type="entry name" value="N-acetylmuramoyl-L-alanine amidase-like"/>
    <property type="match status" value="1"/>
</dbReference>
<dbReference type="AlphaFoldDB" id="A0A2A4GZH7"/>
<keyword evidence="2" id="KW-0732">Signal</keyword>
<dbReference type="GO" id="GO:0009253">
    <property type="term" value="P:peptidoglycan catabolic process"/>
    <property type="evidence" value="ECO:0007669"/>
    <property type="project" value="InterPro"/>
</dbReference>
<feature type="compositionally biased region" description="Polar residues" evidence="1">
    <location>
        <begin position="46"/>
        <end position="55"/>
    </location>
</feature>
<feature type="signal peptide" evidence="2">
    <location>
        <begin position="1"/>
        <end position="27"/>
    </location>
</feature>
<feature type="region of interest" description="Disordered" evidence="1">
    <location>
        <begin position="42"/>
        <end position="75"/>
    </location>
</feature>
<name>A0A2A4GZH7_9STAP</name>
<dbReference type="GO" id="GO:0008745">
    <property type="term" value="F:N-acetylmuramoyl-L-alanine amidase activity"/>
    <property type="evidence" value="ECO:0007669"/>
    <property type="project" value="InterPro"/>
</dbReference>
<comment type="caution">
    <text evidence="4">The sequence shown here is derived from an EMBL/GenBank/DDBJ whole genome shotgun (WGS) entry which is preliminary data.</text>
</comment>
<evidence type="ECO:0000313" key="5">
    <source>
        <dbReference type="Proteomes" id="UP000218335"/>
    </source>
</evidence>